<dbReference type="InterPro" id="IPR043145">
    <property type="entry name" value="Znf_ZZ_sf"/>
</dbReference>
<dbReference type="PROSITE" id="PS50135">
    <property type="entry name" value="ZF_ZZ_2"/>
    <property type="match status" value="1"/>
</dbReference>
<dbReference type="AlphaFoldDB" id="A0A8H3F612"/>
<dbReference type="CDD" id="cd02341">
    <property type="entry name" value="ZZ_ZZZ3"/>
    <property type="match status" value="1"/>
</dbReference>
<dbReference type="OrthoDB" id="661148at2759"/>
<dbReference type="Gene3D" id="3.30.60.90">
    <property type="match status" value="4"/>
</dbReference>
<dbReference type="SUPFAM" id="SSF57850">
    <property type="entry name" value="RING/U-box"/>
    <property type="match status" value="4"/>
</dbReference>
<dbReference type="Pfam" id="PF16158">
    <property type="entry name" value="N_BRCA1_IG"/>
    <property type="match status" value="1"/>
</dbReference>
<evidence type="ECO:0000256" key="2">
    <source>
        <dbReference type="ARBA" id="ARBA00022771"/>
    </source>
</evidence>
<dbReference type="EMBL" id="CAJPDS010000020">
    <property type="protein sequence ID" value="CAF9917790.1"/>
    <property type="molecule type" value="Genomic_DNA"/>
</dbReference>
<protein>
    <recommendedName>
        <fullName evidence="6">ZZ-type domain-containing protein</fullName>
    </recommendedName>
</protein>
<dbReference type="InterPro" id="IPR000433">
    <property type="entry name" value="Znf_ZZ"/>
</dbReference>
<dbReference type="CDD" id="cd14947">
    <property type="entry name" value="NBR1_like"/>
    <property type="match status" value="1"/>
</dbReference>
<organism evidence="7 8">
    <name type="scientific">Heterodermia speciosa</name>
    <dbReference type="NCBI Taxonomy" id="116794"/>
    <lineage>
        <taxon>Eukaryota</taxon>
        <taxon>Fungi</taxon>
        <taxon>Dikarya</taxon>
        <taxon>Ascomycota</taxon>
        <taxon>Pezizomycotina</taxon>
        <taxon>Lecanoromycetes</taxon>
        <taxon>OSLEUM clade</taxon>
        <taxon>Lecanoromycetidae</taxon>
        <taxon>Caliciales</taxon>
        <taxon>Physciaceae</taxon>
        <taxon>Heterodermia</taxon>
    </lineage>
</organism>
<feature type="domain" description="ZZ-type" evidence="6">
    <location>
        <begin position="429"/>
        <end position="481"/>
    </location>
</feature>
<sequence>MSTTNPAPSPDTPITIKIALNNGENRRFKLPLRELGANTLPDKLRSLLAVPLSQTVTFERFSDSASAYVKLDSDNPAVYKQLYRAAKAKLKLRIRAVIANNPTVAAPAAAPPVPPFCEKQPEHQLTPYCYVPPADAEALKVNAFEKLMRTPSYCLAPVPQNSTGGCLQQTAYPYPTAPALVPVSSSKEAFAESLGLNIPKTEAKKTVNEGAPIPRSLSPRREDFYAELASLSSKDSKATLHNPIPPFLAVGTSFTICCNSCDGPIPNAHYHCSKCDDGDFDLCEACYNKSIRCNGDDHWLVKRGVKDGKVTSSSTETIAPRKPIASFFDIKNESPLSEPKEVPGAFTQEIKEAFQQPLDLSRTCNSCVAQYDESNFVTCTECDDYDICIACHVGNRHGHHPGHAFMPASEQTTLNTLASKLLSPGRNAHHAAICDGCDKDVIGVRHKCLNCPDWDYCSGCIKNAAREHPNHRFVPLYESIPNPPTRAQRHYGIHCDGPLCADKNAYIVGDRYKCAVCHDTDFCANCEALPTHDHNKTHPLIKFKTPVRNVSVTTLGEKDNGEHSYTVGDRLPQTSSKATETKPAAPSANAATQVQTVAEVTPTEPSNVGPKSESVVLTSELQAHFVRDAVADGSILTPSQQFEQGWTLSNPGPHPWPLGCSVRFIGGDTMFNIDPNHPSDVSDVLKATESNTTDRIVEVGEQVKFTVVMRAPERVGKAISYWRLKTADGYPFGHKLWCDIDVRKEQAATTENKSGSVLQVLDKAFAKAEREMIFPKLEKESPVSSIHEAMPTERVTVPDAVYPGHETDTMSNTPDNGRGEEDALVEEAEHLFLSDSETDDGFLTDEEYEMLTASEDEFKEAKNGKK</sequence>
<evidence type="ECO:0000259" key="6">
    <source>
        <dbReference type="PROSITE" id="PS50135"/>
    </source>
</evidence>
<evidence type="ECO:0000313" key="7">
    <source>
        <dbReference type="EMBL" id="CAF9917790.1"/>
    </source>
</evidence>
<dbReference type="SMART" id="SM00291">
    <property type="entry name" value="ZnF_ZZ"/>
    <property type="match status" value="4"/>
</dbReference>
<dbReference type="PANTHER" id="PTHR20930">
    <property type="entry name" value="OVARIAN CARCINOMA ANTIGEN CA125-RELATED"/>
    <property type="match status" value="1"/>
</dbReference>
<keyword evidence="8" id="KW-1185">Reference proteome</keyword>
<name>A0A8H3F612_9LECA</name>
<dbReference type="CDD" id="cd02340">
    <property type="entry name" value="ZZ_NBR1_like"/>
    <property type="match status" value="2"/>
</dbReference>
<dbReference type="InterPro" id="IPR032350">
    <property type="entry name" value="Nbr1_FW"/>
</dbReference>
<keyword evidence="1" id="KW-0479">Metal-binding</keyword>
<evidence type="ECO:0000313" key="8">
    <source>
        <dbReference type="Proteomes" id="UP000664521"/>
    </source>
</evidence>
<dbReference type="Pfam" id="PF00569">
    <property type="entry name" value="ZZ"/>
    <property type="match status" value="1"/>
</dbReference>
<keyword evidence="2 4" id="KW-0863">Zinc-finger</keyword>
<reference evidence="7" key="1">
    <citation type="submission" date="2021-03" db="EMBL/GenBank/DDBJ databases">
        <authorList>
            <person name="Tagirdzhanova G."/>
        </authorList>
    </citation>
    <scope>NUCLEOTIDE SEQUENCE</scope>
</reference>
<evidence type="ECO:0000256" key="4">
    <source>
        <dbReference type="PROSITE-ProRule" id="PRU00228"/>
    </source>
</evidence>
<evidence type="ECO:0000256" key="1">
    <source>
        <dbReference type="ARBA" id="ARBA00022723"/>
    </source>
</evidence>
<keyword evidence="3" id="KW-0862">Zinc</keyword>
<dbReference type="Gene3D" id="2.60.40.10">
    <property type="entry name" value="Immunoglobulins"/>
    <property type="match status" value="1"/>
</dbReference>
<proteinExistence type="predicted"/>
<accession>A0A8H3F612</accession>
<evidence type="ECO:0000256" key="5">
    <source>
        <dbReference type="SAM" id="MobiDB-lite"/>
    </source>
</evidence>
<dbReference type="GO" id="GO:0008270">
    <property type="term" value="F:zinc ion binding"/>
    <property type="evidence" value="ECO:0007669"/>
    <property type="project" value="UniProtKB-KW"/>
</dbReference>
<feature type="region of interest" description="Disordered" evidence="5">
    <location>
        <begin position="555"/>
        <end position="593"/>
    </location>
</feature>
<dbReference type="InterPro" id="IPR013783">
    <property type="entry name" value="Ig-like_fold"/>
</dbReference>
<dbReference type="PANTHER" id="PTHR20930:SF0">
    <property type="entry name" value="PROTEIN ILRUN"/>
    <property type="match status" value="1"/>
</dbReference>
<dbReference type="Proteomes" id="UP000664521">
    <property type="component" value="Unassembled WGS sequence"/>
</dbReference>
<dbReference type="CDD" id="cd02249">
    <property type="entry name" value="ZZ"/>
    <property type="match status" value="1"/>
</dbReference>
<evidence type="ECO:0000256" key="3">
    <source>
        <dbReference type="ARBA" id="ARBA00022833"/>
    </source>
</evidence>
<dbReference type="InterPro" id="IPR041981">
    <property type="entry name" value="ZZZ3_ZZ"/>
</dbReference>
<gene>
    <name evidence="7" type="ORF">HETSPECPRED_003591</name>
</gene>
<comment type="caution">
    <text evidence="7">The sequence shown here is derived from an EMBL/GenBank/DDBJ whole genome shotgun (WGS) entry which is preliminary data.</text>
</comment>